<proteinExistence type="predicted"/>
<evidence type="ECO:0000313" key="2">
    <source>
        <dbReference type="Proteomes" id="UP000019254"/>
    </source>
</evidence>
<reference evidence="1 2" key="1">
    <citation type="journal article" date="2014" name="Int. J. Syst. Evol. Microbiol.">
        <title>Listeria floridensis sp. nov., Listeria aquatica sp. nov., Listeria cornellensis sp. nov., Listeria riparia sp. nov. and Listeria grandensis sp. nov., from agricultural and natural environments.</title>
        <authorList>
            <person name="den Bakker H.C."/>
            <person name="Warchocki S."/>
            <person name="Wright E.M."/>
            <person name="Allred A.F."/>
            <person name="Ahlstrom C."/>
            <person name="Manuel C.S."/>
            <person name="Stasiewicz M.J."/>
            <person name="Burrell A."/>
            <person name="Roof S."/>
            <person name="Strawn L."/>
            <person name="Fortes E.D."/>
            <person name="Nightingale K.K."/>
            <person name="Kephart D."/>
            <person name="Wiedmann M."/>
        </authorList>
    </citation>
    <scope>NUCLEOTIDE SEQUENCE [LARGE SCALE GENOMIC DNA]</scope>
    <source>
        <strain evidence="2">FSL F6-969</strain>
    </source>
</reference>
<dbReference type="Proteomes" id="UP000019254">
    <property type="component" value="Unassembled WGS sequence"/>
</dbReference>
<organism evidence="1 2">
    <name type="scientific">Listeria cornellensis FSL F6-0969</name>
    <dbReference type="NCBI Taxonomy" id="1265820"/>
    <lineage>
        <taxon>Bacteria</taxon>
        <taxon>Bacillati</taxon>
        <taxon>Bacillota</taxon>
        <taxon>Bacilli</taxon>
        <taxon>Bacillales</taxon>
        <taxon>Listeriaceae</taxon>
        <taxon>Listeria</taxon>
    </lineage>
</organism>
<keyword evidence="2" id="KW-1185">Reference proteome</keyword>
<sequence length="77" mass="8574">MKMKVKLTDTKDKENPETMAFTITMKTTDSAKLPKFPAASDVISTTELQKIIEEATSSYYKSLYGDSLTDTGTDEIQ</sequence>
<comment type="caution">
    <text evidence="1">The sequence shown here is derived from an EMBL/GenBank/DDBJ whole genome shotgun (WGS) entry which is preliminary data.</text>
</comment>
<protein>
    <submittedName>
        <fullName evidence="1">Uncharacterized protein</fullName>
    </submittedName>
</protein>
<gene>
    <name evidence="1" type="ORF">PCORN_00430</name>
</gene>
<evidence type="ECO:0000313" key="1">
    <source>
        <dbReference type="EMBL" id="EUJ32901.1"/>
    </source>
</evidence>
<accession>W7CAT3</accession>
<dbReference type="AlphaFoldDB" id="W7CAT3"/>
<dbReference type="EMBL" id="AODE01000002">
    <property type="protein sequence ID" value="EUJ32901.1"/>
    <property type="molecule type" value="Genomic_DNA"/>
</dbReference>
<name>W7CAT3_9LIST</name>
<dbReference type="PATRIC" id="fig|1265820.5.peg.83"/>